<keyword evidence="1" id="KW-0560">Oxidoreductase</keyword>
<dbReference type="InterPro" id="IPR036291">
    <property type="entry name" value="NAD(P)-bd_dom_sf"/>
</dbReference>
<dbReference type="PANTHER" id="PTHR43818">
    <property type="entry name" value="BCDNA.GH03377"/>
    <property type="match status" value="1"/>
</dbReference>
<evidence type="ECO:0000313" key="4">
    <source>
        <dbReference type="Proteomes" id="UP000321685"/>
    </source>
</evidence>
<comment type="caution">
    <text evidence="3">The sequence shown here is derived from an EMBL/GenBank/DDBJ whole genome shotgun (WGS) entry which is preliminary data.</text>
</comment>
<protein>
    <submittedName>
        <fullName evidence="3">Dehydrogenase</fullName>
    </submittedName>
</protein>
<keyword evidence="4" id="KW-1185">Reference proteome</keyword>
<dbReference type="SUPFAM" id="SSF51735">
    <property type="entry name" value="NAD(P)-binding Rossmann-fold domains"/>
    <property type="match status" value="1"/>
</dbReference>
<feature type="domain" description="Gfo/Idh/MocA-like oxidoreductase N-terminal" evidence="2">
    <location>
        <begin position="4"/>
        <end position="118"/>
    </location>
</feature>
<dbReference type="AlphaFoldDB" id="A0A511DF09"/>
<evidence type="ECO:0000313" key="3">
    <source>
        <dbReference type="EMBL" id="GEL23362.1"/>
    </source>
</evidence>
<dbReference type="InterPro" id="IPR000683">
    <property type="entry name" value="Gfo/Idh/MocA-like_OxRdtase_N"/>
</dbReference>
<dbReference type="SUPFAM" id="SSF55347">
    <property type="entry name" value="Glyceraldehyde-3-phosphate dehydrogenase-like, C-terminal domain"/>
    <property type="match status" value="1"/>
</dbReference>
<dbReference type="GO" id="GO:0000166">
    <property type="term" value="F:nucleotide binding"/>
    <property type="evidence" value="ECO:0007669"/>
    <property type="project" value="InterPro"/>
</dbReference>
<reference evidence="3 4" key="1">
    <citation type="submission" date="2019-07" db="EMBL/GenBank/DDBJ databases">
        <title>Whole genome shotgun sequence of Pseudonocardia sulfidoxydans NBRC 16205.</title>
        <authorList>
            <person name="Hosoyama A."/>
            <person name="Uohara A."/>
            <person name="Ohji S."/>
            <person name="Ichikawa N."/>
        </authorList>
    </citation>
    <scope>NUCLEOTIDE SEQUENCE [LARGE SCALE GENOMIC DNA]</scope>
    <source>
        <strain evidence="3 4">NBRC 16205</strain>
    </source>
</reference>
<name>A0A511DF09_9PSEU</name>
<dbReference type="EMBL" id="BJVJ01000018">
    <property type="protein sequence ID" value="GEL23362.1"/>
    <property type="molecule type" value="Genomic_DNA"/>
</dbReference>
<dbReference type="InterPro" id="IPR050463">
    <property type="entry name" value="Gfo/Idh/MocA_oxidrdct_glycsds"/>
</dbReference>
<dbReference type="Proteomes" id="UP000321685">
    <property type="component" value="Unassembled WGS sequence"/>
</dbReference>
<dbReference type="RefSeq" id="WP_147106307.1">
    <property type="nucleotide sequence ID" value="NZ_BJVJ01000018.1"/>
</dbReference>
<accession>A0A511DF09</accession>
<organism evidence="3 4">
    <name type="scientific">Pseudonocardia sulfidoxydans NBRC 16205</name>
    <dbReference type="NCBI Taxonomy" id="1223511"/>
    <lineage>
        <taxon>Bacteria</taxon>
        <taxon>Bacillati</taxon>
        <taxon>Actinomycetota</taxon>
        <taxon>Actinomycetes</taxon>
        <taxon>Pseudonocardiales</taxon>
        <taxon>Pseudonocardiaceae</taxon>
        <taxon>Pseudonocardia</taxon>
    </lineage>
</organism>
<evidence type="ECO:0000256" key="1">
    <source>
        <dbReference type="ARBA" id="ARBA00023002"/>
    </source>
</evidence>
<dbReference type="PANTHER" id="PTHR43818:SF11">
    <property type="entry name" value="BCDNA.GH03377"/>
    <property type="match status" value="1"/>
</dbReference>
<dbReference type="Gene3D" id="3.40.50.720">
    <property type="entry name" value="NAD(P)-binding Rossmann-like Domain"/>
    <property type="match status" value="1"/>
</dbReference>
<dbReference type="GO" id="GO:0016491">
    <property type="term" value="F:oxidoreductase activity"/>
    <property type="evidence" value="ECO:0007669"/>
    <property type="project" value="UniProtKB-KW"/>
</dbReference>
<proteinExistence type="predicted"/>
<sequence>MDRLRMGLVGAGPWATTVHAAAIEAHPVAELAGVWARRPEAAAAVAEGTSARVHTSFDDLVADVDAVAFAVPPAVQGELAPRAVAAGKHVVLEKPLAADLATAERLAQAVTDAGVVSAVVLTLRFDAEVRAWVDSLPAGPAGPDTVGVGRWFSGALLGGPFAGSAWRAEHGALLDVGPHVIDLLDAALGPVTGVDWANRADALWTFGMTHTGGARSTVSMSLRVAIDPTEFEIGMFGGTGRHVLTSRPDDATVPYSTLLDEFVADVAAGRTDGPCSAARGLHLQRITEQVAAAAG</sequence>
<dbReference type="OrthoDB" id="3815872at2"/>
<gene>
    <name evidence="3" type="ORF">PSU4_23160</name>
</gene>
<dbReference type="Pfam" id="PF01408">
    <property type="entry name" value="GFO_IDH_MocA"/>
    <property type="match status" value="1"/>
</dbReference>
<evidence type="ECO:0000259" key="2">
    <source>
        <dbReference type="Pfam" id="PF01408"/>
    </source>
</evidence>
<dbReference type="Gene3D" id="3.30.360.10">
    <property type="entry name" value="Dihydrodipicolinate Reductase, domain 2"/>
    <property type="match status" value="1"/>
</dbReference>